<accession>A0A174AQU0</accession>
<gene>
    <name evidence="1" type="ORF">ERS852395_01655</name>
</gene>
<reference evidence="1 2" key="1">
    <citation type="submission" date="2015-09" db="EMBL/GenBank/DDBJ databases">
        <authorList>
            <consortium name="Pathogen Informatics"/>
        </authorList>
    </citation>
    <scope>NUCLEOTIDE SEQUENCE [LARGE SCALE GENOMIC DNA]</scope>
    <source>
        <strain evidence="1 2">2789STDY5608838</strain>
    </source>
</reference>
<dbReference type="Proteomes" id="UP000095447">
    <property type="component" value="Unassembled WGS sequence"/>
</dbReference>
<dbReference type="AlphaFoldDB" id="A0A174AQU0"/>
<evidence type="ECO:0000313" key="1">
    <source>
        <dbReference type="EMBL" id="CUN90874.1"/>
    </source>
</evidence>
<organism evidence="1 2">
    <name type="scientific">Blautia obeum</name>
    <dbReference type="NCBI Taxonomy" id="40520"/>
    <lineage>
        <taxon>Bacteria</taxon>
        <taxon>Bacillati</taxon>
        <taxon>Bacillota</taxon>
        <taxon>Clostridia</taxon>
        <taxon>Lachnospirales</taxon>
        <taxon>Lachnospiraceae</taxon>
        <taxon>Blautia</taxon>
    </lineage>
</organism>
<proteinExistence type="predicted"/>
<protein>
    <submittedName>
        <fullName evidence="1">Uncharacterized protein</fullName>
    </submittedName>
</protein>
<name>A0A174AQU0_9FIRM</name>
<sequence length="159" mass="19078">MVRREEEIHSNESGDNMHKWNEITDENSLKEFMERVSFFHDSCIKEMHYLSGAYVNENLDMYPVNNRRILRVIIQRQYEEDSMIEMEFQGLKYLKLFPADERYSCEILDSNIILKEDCIIWSDCEDKTELEDGDTGTLVCASKLRWRSIFGYMGEKNYW</sequence>
<evidence type="ECO:0000313" key="2">
    <source>
        <dbReference type="Proteomes" id="UP000095447"/>
    </source>
</evidence>
<dbReference type="EMBL" id="CYZA01000007">
    <property type="protein sequence ID" value="CUN90874.1"/>
    <property type="molecule type" value="Genomic_DNA"/>
</dbReference>